<gene>
    <name evidence="1" type="ORF">RPERSI_LOCUS11516</name>
</gene>
<reference evidence="1" key="1">
    <citation type="submission" date="2021-06" db="EMBL/GenBank/DDBJ databases">
        <authorList>
            <person name="Kallberg Y."/>
            <person name="Tangrot J."/>
            <person name="Rosling A."/>
        </authorList>
    </citation>
    <scope>NUCLEOTIDE SEQUENCE</scope>
    <source>
        <strain evidence="1">MA461A</strain>
    </source>
</reference>
<protein>
    <submittedName>
        <fullName evidence="1">17464_t:CDS:1</fullName>
    </submittedName>
</protein>
<dbReference type="EMBL" id="CAJVQC010023741">
    <property type="protein sequence ID" value="CAG8723677.1"/>
    <property type="molecule type" value="Genomic_DNA"/>
</dbReference>
<name>A0ACA9PV82_9GLOM</name>
<comment type="caution">
    <text evidence="1">The sequence shown here is derived from an EMBL/GenBank/DDBJ whole genome shotgun (WGS) entry which is preliminary data.</text>
</comment>
<keyword evidence="2" id="KW-1185">Reference proteome</keyword>
<sequence length="541" mass="59036">HVRNESTDSFETSTFPVDSEDSDNGRGSNNRSSFKSVTALKTDYKINPKRNRVTSVVPEYYYTDDNGIPISQKSFLEMNNSPKRSWFPKFQFWKKKENKSIPPPATTKNNKKKKRGCCTTILLIIFILLFLGMLGNLLALDILLSRLQQIINIIQNPSGTNNNTTPSQLDLRIETIVCLTLFSATGSTQPKQYPCDFCSRDPNAFYNVTTFCALKGIWANTVNKTALETDLKWMGDNNFCQWVGVKCDSSNNIISLELQAPNIPNTLSNDLGKLTTLQSLTIAGSTTLPNGAIPTSLFQLPNINSLKISSTSLTGSIPDTFNKMPALKTLSLQNNPQLGKTIPPSIGSLSLNSIAINGQGISGSVPDFIGNNLSSNALTGPIPTSLTQLSALKALILGINQLSGSIPTTIGSAKFQKTIVQLDFGNNSLTGTIPDSLSQLTNLEFLYLGRNQLSGQILASLASLTNLKELLLNNNKLSGNIPDALGGLSLKTFIRQYFKLQEPNPPKSLQAIEDVRKDFKKTQAYGIDKAKFGFVSALFGQ</sequence>
<organism evidence="1 2">
    <name type="scientific">Racocetra persica</name>
    <dbReference type="NCBI Taxonomy" id="160502"/>
    <lineage>
        <taxon>Eukaryota</taxon>
        <taxon>Fungi</taxon>
        <taxon>Fungi incertae sedis</taxon>
        <taxon>Mucoromycota</taxon>
        <taxon>Glomeromycotina</taxon>
        <taxon>Glomeromycetes</taxon>
        <taxon>Diversisporales</taxon>
        <taxon>Gigasporaceae</taxon>
        <taxon>Racocetra</taxon>
    </lineage>
</organism>
<evidence type="ECO:0000313" key="1">
    <source>
        <dbReference type="EMBL" id="CAG8723677.1"/>
    </source>
</evidence>
<feature type="non-terminal residue" evidence="1">
    <location>
        <position position="1"/>
    </location>
</feature>
<accession>A0ACA9PV82</accession>
<proteinExistence type="predicted"/>
<dbReference type="Proteomes" id="UP000789920">
    <property type="component" value="Unassembled WGS sequence"/>
</dbReference>
<feature type="non-terminal residue" evidence="1">
    <location>
        <position position="541"/>
    </location>
</feature>
<evidence type="ECO:0000313" key="2">
    <source>
        <dbReference type="Proteomes" id="UP000789920"/>
    </source>
</evidence>